<dbReference type="Proteomes" id="UP000324575">
    <property type="component" value="Unassembled WGS sequence"/>
</dbReference>
<name>A0A5M8NW06_9BACT</name>
<evidence type="ECO:0000313" key="2">
    <source>
        <dbReference type="Proteomes" id="UP000324575"/>
    </source>
</evidence>
<reference evidence="1 2" key="1">
    <citation type="submission" date="2019-03" db="EMBL/GenBank/DDBJ databases">
        <title>Single cell metagenomics reveals metabolic interactions within the superorganism composed of flagellate Streblomastix strix and complex community of Bacteroidetes bacteria on its surface.</title>
        <authorList>
            <person name="Treitli S.C."/>
            <person name="Kolisko M."/>
            <person name="Husnik F."/>
            <person name="Keeling P."/>
            <person name="Hampl V."/>
        </authorList>
    </citation>
    <scope>NUCLEOTIDE SEQUENCE [LARGE SCALE GENOMIC DNA]</scope>
    <source>
        <strain evidence="1">St1</strain>
    </source>
</reference>
<dbReference type="AlphaFoldDB" id="A0A5M8NW06"/>
<comment type="caution">
    <text evidence="1">The sequence shown here is derived from an EMBL/GenBank/DDBJ whole genome shotgun (WGS) entry which is preliminary data.</text>
</comment>
<protein>
    <submittedName>
        <fullName evidence="1">Uncharacterized protein</fullName>
    </submittedName>
</protein>
<gene>
    <name evidence="1" type="ORF">EZS26_003303</name>
</gene>
<sequence>MIKKIQLKINRRPRKKLNSVHRSVFDRDRGVLLYIFDGHYISYNTKMDSFVYLLNKHRRFRRT</sequence>
<dbReference type="EMBL" id="SNRX01000068">
    <property type="protein sequence ID" value="KAA6300557.1"/>
    <property type="molecule type" value="Genomic_DNA"/>
</dbReference>
<proteinExistence type="predicted"/>
<accession>A0A5M8NW06</accession>
<evidence type="ECO:0000313" key="1">
    <source>
        <dbReference type="EMBL" id="KAA6300557.1"/>
    </source>
</evidence>
<organism evidence="1 2">
    <name type="scientific">Candidatus Ordinivivax streblomastigis</name>
    <dbReference type="NCBI Taxonomy" id="2540710"/>
    <lineage>
        <taxon>Bacteria</taxon>
        <taxon>Pseudomonadati</taxon>
        <taxon>Bacteroidota</taxon>
        <taxon>Bacteroidia</taxon>
        <taxon>Bacteroidales</taxon>
        <taxon>Candidatus Ordinivivax</taxon>
    </lineage>
</organism>